<reference evidence="3" key="3">
    <citation type="submission" date="2014-09" db="EMBL/GenBank/DDBJ databases">
        <authorList>
            <person name="Magalhaes I.L.F."/>
            <person name="Oliveira U."/>
            <person name="Santos F.R."/>
            <person name="Vidigal T.H.D.A."/>
            <person name="Brescovit A.D."/>
            <person name="Santos A.J."/>
        </authorList>
    </citation>
    <scope>NUCLEOTIDE SEQUENCE</scope>
</reference>
<name>A0A0A9XBG3_LYGHE</name>
<evidence type="ECO:0000313" key="3">
    <source>
        <dbReference type="EMBL" id="JAG48594.1"/>
    </source>
</evidence>
<proteinExistence type="predicted"/>
<dbReference type="Pfam" id="PF16189">
    <property type="entry name" value="Creatinase_N_2"/>
    <property type="match status" value="1"/>
</dbReference>
<reference evidence="2" key="2">
    <citation type="submission" date="2014-07" db="EMBL/GenBank/DDBJ databases">
        <authorList>
            <person name="Hull J."/>
        </authorList>
    </citation>
    <scope>NUCLEOTIDE SEQUENCE</scope>
</reference>
<dbReference type="Gene3D" id="3.40.350.10">
    <property type="entry name" value="Creatinase/prolidase N-terminal domain"/>
    <property type="match status" value="2"/>
</dbReference>
<evidence type="ECO:0000313" key="2">
    <source>
        <dbReference type="EMBL" id="JAG16991.1"/>
    </source>
</evidence>
<dbReference type="PANTHER" id="PTHR43763:SF6">
    <property type="entry name" value="XAA-PRO AMINOPEPTIDASE 1"/>
    <property type="match status" value="1"/>
</dbReference>
<dbReference type="InterPro" id="IPR050422">
    <property type="entry name" value="X-Pro_aminopeptidase_P"/>
</dbReference>
<dbReference type="InterPro" id="IPR029149">
    <property type="entry name" value="Creatin/AminoP/Spt16_N"/>
</dbReference>
<evidence type="ECO:0000259" key="1">
    <source>
        <dbReference type="Pfam" id="PF01321"/>
    </source>
</evidence>
<keyword evidence="2" id="KW-0645">Protease</keyword>
<reference evidence="2" key="1">
    <citation type="journal article" date="2014" name="PLoS ONE">
        <title>Transcriptome-Based Identification of ABC Transporters in the Western Tarnished Plant Bug Lygus hesperus.</title>
        <authorList>
            <person name="Hull J.J."/>
            <person name="Chaney K."/>
            <person name="Geib S.M."/>
            <person name="Fabrick J.A."/>
            <person name="Brent C.S."/>
            <person name="Walsh D."/>
            <person name="Lavine L.C."/>
        </authorList>
    </citation>
    <scope>NUCLEOTIDE SEQUENCE</scope>
</reference>
<keyword evidence="2" id="KW-0378">Hydrolase</keyword>
<dbReference type="PANTHER" id="PTHR43763">
    <property type="entry name" value="XAA-PRO AMINOPEPTIDASE 1"/>
    <property type="match status" value="1"/>
</dbReference>
<dbReference type="SUPFAM" id="SSF53092">
    <property type="entry name" value="Creatinase/prolidase N-terminal domain"/>
    <property type="match status" value="2"/>
</dbReference>
<accession>A0A0A9XBG3</accession>
<dbReference type="Pfam" id="PF01321">
    <property type="entry name" value="Creatinase_N"/>
    <property type="match status" value="1"/>
</dbReference>
<protein>
    <submittedName>
        <fullName evidence="2">Xaa-Pro aminopeptidase 1</fullName>
    </submittedName>
</protein>
<keyword evidence="2" id="KW-0031">Aminopeptidase</keyword>
<dbReference type="EMBL" id="GBHO01026613">
    <property type="protein sequence ID" value="JAG16991.1"/>
    <property type="molecule type" value="Transcribed_RNA"/>
</dbReference>
<dbReference type="InterPro" id="IPR000587">
    <property type="entry name" value="Creatinase_N"/>
</dbReference>
<dbReference type="AlphaFoldDB" id="A0A0A9XBG3"/>
<gene>
    <name evidence="2" type="primary">XPNPEP1_0</name>
    <name evidence="2" type="ORF">CM83_7896</name>
</gene>
<sequence length="321" mass="37346">MDKTKKSSKTSSGKVTQIRNLFKKQIPQLNGYMVTSYDQHISEYVAERDKRLQFTTGFTGYTGKAIITETDAYLWVDGRYHIQADKEVLSPFRVMKSGMAGVPTELEWLIRHFQRGGVVGACGKYVPSSFWTFLSDKLNDFGIKLVDVKDCLVDLIWKDQKGRPCTELVPHPRQFSGQLVAEKIQNVRNIMNKNQVDILIVTELDDIAWLLNLRGKDIPHNPVFFSFLIIRKEYIDIFVDFICECVNHFLFNEQIHICDHEYDEFYDALHDMADDREINKIWVSDKANQRVHHSIPKRNCSCGRVRFRVSNASKTTWRLLE</sequence>
<feature type="domain" description="Creatinase N-terminal" evidence="1">
    <location>
        <begin position="40"/>
        <end position="151"/>
    </location>
</feature>
<organism evidence="2">
    <name type="scientific">Lygus hesperus</name>
    <name type="common">Western plant bug</name>
    <dbReference type="NCBI Taxonomy" id="30085"/>
    <lineage>
        <taxon>Eukaryota</taxon>
        <taxon>Metazoa</taxon>
        <taxon>Ecdysozoa</taxon>
        <taxon>Arthropoda</taxon>
        <taxon>Hexapoda</taxon>
        <taxon>Insecta</taxon>
        <taxon>Pterygota</taxon>
        <taxon>Neoptera</taxon>
        <taxon>Paraneoptera</taxon>
        <taxon>Hemiptera</taxon>
        <taxon>Heteroptera</taxon>
        <taxon>Panheteroptera</taxon>
        <taxon>Cimicomorpha</taxon>
        <taxon>Miridae</taxon>
        <taxon>Mirini</taxon>
        <taxon>Lygus</taxon>
    </lineage>
</organism>
<dbReference type="GO" id="GO:0004177">
    <property type="term" value="F:aminopeptidase activity"/>
    <property type="evidence" value="ECO:0007669"/>
    <property type="project" value="UniProtKB-KW"/>
</dbReference>
<dbReference type="EMBL" id="GBRD01017233">
    <property type="protein sequence ID" value="JAG48594.1"/>
    <property type="molecule type" value="Transcribed_RNA"/>
</dbReference>